<evidence type="ECO:0000313" key="3">
    <source>
        <dbReference type="Proteomes" id="UP000230340"/>
    </source>
</evidence>
<dbReference type="AlphaFoldDB" id="A0A2H0XE15"/>
<dbReference type="InterPro" id="IPR036113">
    <property type="entry name" value="Asp/Glu-ADT_sf_sub_c"/>
</dbReference>
<dbReference type="NCBIfam" id="TIGR00135">
    <property type="entry name" value="gatC"/>
    <property type="match status" value="1"/>
</dbReference>
<name>A0A2H0XE15_UNCKA</name>
<organism evidence="2 3">
    <name type="scientific">candidate division WWE3 bacterium CG08_land_8_20_14_0_20_40_13</name>
    <dbReference type="NCBI Taxonomy" id="1975084"/>
    <lineage>
        <taxon>Bacteria</taxon>
        <taxon>Katanobacteria</taxon>
    </lineage>
</organism>
<dbReference type="InterPro" id="IPR003837">
    <property type="entry name" value="GatC"/>
</dbReference>
<dbReference type="EMBL" id="PEYT01000009">
    <property type="protein sequence ID" value="PIS23190.1"/>
    <property type="molecule type" value="Genomic_DNA"/>
</dbReference>
<dbReference type="Proteomes" id="UP000230340">
    <property type="component" value="Unassembled WGS sequence"/>
</dbReference>
<dbReference type="GO" id="GO:0016740">
    <property type="term" value="F:transferase activity"/>
    <property type="evidence" value="ECO:0007669"/>
    <property type="project" value="UniProtKB-KW"/>
</dbReference>
<feature type="region of interest" description="Disordered" evidence="1">
    <location>
        <begin position="85"/>
        <end position="108"/>
    </location>
</feature>
<dbReference type="SUPFAM" id="SSF141000">
    <property type="entry name" value="Glu-tRNAGln amidotransferase C subunit"/>
    <property type="match status" value="1"/>
</dbReference>
<protein>
    <submittedName>
        <fullName evidence="2">Asp-tRNA(Asn)/Glu-tRNA(Gln) amidotransferase GatCAB subunit C</fullName>
    </submittedName>
</protein>
<proteinExistence type="predicted"/>
<gene>
    <name evidence="2" type="primary">gatC</name>
    <name evidence="2" type="ORF">COT49_01370</name>
</gene>
<accession>A0A2H0XE15</accession>
<evidence type="ECO:0000256" key="1">
    <source>
        <dbReference type="SAM" id="MobiDB-lite"/>
    </source>
</evidence>
<keyword evidence="2" id="KW-0808">Transferase</keyword>
<dbReference type="GO" id="GO:0006450">
    <property type="term" value="P:regulation of translational fidelity"/>
    <property type="evidence" value="ECO:0007669"/>
    <property type="project" value="InterPro"/>
</dbReference>
<dbReference type="Pfam" id="PF02686">
    <property type="entry name" value="GatC"/>
    <property type="match status" value="1"/>
</dbReference>
<sequence>MITKEELKHLETLAKLNPSNEMQDKLAKWLSETLDYIEVLESLDTSKVAPTSRVTNLINVFRKDEQVEDKDFKLAGTHIKTSKVLKKDPPASNLSVQTGVGGSLINHE</sequence>
<dbReference type="Gene3D" id="1.10.20.60">
    <property type="entry name" value="Glu-tRNAGln amidotransferase C subunit, N-terminal domain"/>
    <property type="match status" value="1"/>
</dbReference>
<evidence type="ECO:0000313" key="2">
    <source>
        <dbReference type="EMBL" id="PIS23190.1"/>
    </source>
</evidence>
<reference evidence="3" key="1">
    <citation type="submission" date="2017-09" db="EMBL/GenBank/DDBJ databases">
        <title>Depth-based differentiation of microbial function through sediment-hosted aquifers and enrichment of novel symbionts in the deep terrestrial subsurface.</title>
        <authorList>
            <person name="Probst A.J."/>
            <person name="Ladd B."/>
            <person name="Jarett J.K."/>
            <person name="Geller-Mcgrath D.E."/>
            <person name="Sieber C.M.K."/>
            <person name="Emerson J.B."/>
            <person name="Anantharaman K."/>
            <person name="Thomas B.C."/>
            <person name="Malmstrom R."/>
            <person name="Stieglmeier M."/>
            <person name="Klingl A."/>
            <person name="Woyke T."/>
            <person name="Ryan C.M."/>
            <person name="Banfield J.F."/>
        </authorList>
    </citation>
    <scope>NUCLEOTIDE SEQUENCE [LARGE SCALE GENOMIC DNA]</scope>
</reference>
<comment type="caution">
    <text evidence="2">The sequence shown here is derived from an EMBL/GenBank/DDBJ whole genome shotgun (WGS) entry which is preliminary data.</text>
</comment>